<dbReference type="PANTHER" id="PTHR31286">
    <property type="entry name" value="GLYCINE-RICH CELL WALL STRUCTURAL PROTEIN 1.8-LIKE"/>
    <property type="match status" value="1"/>
</dbReference>
<protein>
    <submittedName>
        <fullName evidence="1">Uncharacterized protein</fullName>
    </submittedName>
</protein>
<comment type="caution">
    <text evidence="1">The sequence shown here is derived from an EMBL/GenBank/DDBJ whole genome shotgun (WGS) entry which is preliminary data.</text>
</comment>
<gene>
    <name evidence="1" type="ORF">Ahy_A05g023466</name>
</gene>
<name>A0A445D3Q8_ARAHY</name>
<dbReference type="STRING" id="3818.A0A445D3Q8"/>
<reference evidence="1 2" key="1">
    <citation type="submission" date="2019-01" db="EMBL/GenBank/DDBJ databases">
        <title>Sequencing of cultivated peanut Arachis hypogaea provides insights into genome evolution and oil improvement.</title>
        <authorList>
            <person name="Chen X."/>
        </authorList>
    </citation>
    <scope>NUCLEOTIDE SEQUENCE [LARGE SCALE GENOMIC DNA]</scope>
    <source>
        <strain evidence="2">cv. Fuhuasheng</strain>
        <tissue evidence="1">Leaves</tissue>
    </source>
</reference>
<proteinExistence type="predicted"/>
<dbReference type="Proteomes" id="UP000289738">
    <property type="component" value="Chromosome A05"/>
</dbReference>
<evidence type="ECO:0000313" key="1">
    <source>
        <dbReference type="EMBL" id="RYR57761.1"/>
    </source>
</evidence>
<dbReference type="PANTHER" id="PTHR31286:SF99">
    <property type="entry name" value="DUF4283 DOMAIN-CONTAINING PROTEIN"/>
    <property type="match status" value="1"/>
</dbReference>
<dbReference type="EMBL" id="SDMP01000005">
    <property type="protein sequence ID" value="RYR57761.1"/>
    <property type="molecule type" value="Genomic_DNA"/>
</dbReference>
<sequence length="166" mass="18751">METIFFLSSGKAVKKIVAWIHIPNLPIELYNHQFLSRVGSTIGTILKIDRSTSIHSRGKFARLCVKIDRTKQLVPRISVLRSILNIEYEGLHLICFYYEKYGRKSEQCSELPKVEMNHHEKVGAKESEGVGEDKGSKINANHEANNGCSNSFQKEKIKIPLILGLG</sequence>
<dbReference type="AlphaFoldDB" id="A0A445D3Q8"/>
<organism evidence="1 2">
    <name type="scientific">Arachis hypogaea</name>
    <name type="common">Peanut</name>
    <dbReference type="NCBI Taxonomy" id="3818"/>
    <lineage>
        <taxon>Eukaryota</taxon>
        <taxon>Viridiplantae</taxon>
        <taxon>Streptophyta</taxon>
        <taxon>Embryophyta</taxon>
        <taxon>Tracheophyta</taxon>
        <taxon>Spermatophyta</taxon>
        <taxon>Magnoliopsida</taxon>
        <taxon>eudicotyledons</taxon>
        <taxon>Gunneridae</taxon>
        <taxon>Pentapetalae</taxon>
        <taxon>rosids</taxon>
        <taxon>fabids</taxon>
        <taxon>Fabales</taxon>
        <taxon>Fabaceae</taxon>
        <taxon>Papilionoideae</taxon>
        <taxon>50 kb inversion clade</taxon>
        <taxon>dalbergioids sensu lato</taxon>
        <taxon>Dalbergieae</taxon>
        <taxon>Pterocarpus clade</taxon>
        <taxon>Arachis</taxon>
    </lineage>
</organism>
<dbReference type="InterPro" id="IPR040256">
    <property type="entry name" value="At4g02000-like"/>
</dbReference>
<keyword evidence="2" id="KW-1185">Reference proteome</keyword>
<accession>A0A445D3Q8</accession>
<evidence type="ECO:0000313" key="2">
    <source>
        <dbReference type="Proteomes" id="UP000289738"/>
    </source>
</evidence>